<keyword evidence="3" id="KW-0010">Activator</keyword>
<dbReference type="SUPFAM" id="SSF63520">
    <property type="entry name" value="PTS-regulatory domain, PRD"/>
    <property type="match status" value="1"/>
</dbReference>
<dbReference type="PANTHER" id="PTHR30185">
    <property type="entry name" value="CRYPTIC BETA-GLUCOSIDE BGL OPERON ANTITERMINATOR"/>
    <property type="match status" value="1"/>
</dbReference>
<gene>
    <name evidence="6" type="ORF">H9Q80_05910</name>
</gene>
<dbReference type="RefSeq" id="WP_117536468.1">
    <property type="nucleotide sequence ID" value="NZ_CP060636.1"/>
</dbReference>
<evidence type="ECO:0000313" key="6">
    <source>
        <dbReference type="EMBL" id="QNM13482.1"/>
    </source>
</evidence>
<dbReference type="PANTHER" id="PTHR30185:SF18">
    <property type="entry name" value="TRANSCRIPTIONAL REGULATOR MTLR"/>
    <property type="match status" value="1"/>
</dbReference>
<dbReference type="EMBL" id="CP060636">
    <property type="protein sequence ID" value="QNM13482.1"/>
    <property type="molecule type" value="Genomic_DNA"/>
</dbReference>
<evidence type="ECO:0000256" key="2">
    <source>
        <dbReference type="ARBA" id="ARBA00023015"/>
    </source>
</evidence>
<keyword evidence="2" id="KW-0805">Transcription regulation</keyword>
<dbReference type="InterPro" id="IPR007737">
    <property type="entry name" value="Mga_HTH"/>
</dbReference>
<dbReference type="Pfam" id="PF08280">
    <property type="entry name" value="HTH_Mga"/>
    <property type="match status" value="1"/>
</dbReference>
<dbReference type="Pfam" id="PF00874">
    <property type="entry name" value="PRD"/>
    <property type="match status" value="1"/>
</dbReference>
<keyword evidence="7" id="KW-1185">Reference proteome</keyword>
<name>A0A7G9GRQ0_9FIRM</name>
<dbReference type="InterPro" id="IPR011608">
    <property type="entry name" value="PRD"/>
</dbReference>
<dbReference type="KEGG" id="ehn:H9Q80_05910"/>
<protein>
    <submittedName>
        <fullName evidence="6">Helix-turn-helix domain-containing protein</fullName>
    </submittedName>
</protein>
<organism evidence="6 7">
    <name type="scientific">[Eubacterium] hominis</name>
    <dbReference type="NCBI Taxonomy" id="2764325"/>
    <lineage>
        <taxon>Bacteria</taxon>
        <taxon>Bacillati</taxon>
        <taxon>Bacillota</taxon>
        <taxon>Erysipelotrichia</taxon>
        <taxon>Erysipelotrichales</taxon>
        <taxon>Erysipelotrichaceae</taxon>
        <taxon>Amedibacillus</taxon>
    </lineage>
</organism>
<dbReference type="GO" id="GO:0006355">
    <property type="term" value="P:regulation of DNA-templated transcription"/>
    <property type="evidence" value="ECO:0007669"/>
    <property type="project" value="InterPro"/>
</dbReference>
<dbReference type="Gene3D" id="1.10.10.10">
    <property type="entry name" value="Winged helix-like DNA-binding domain superfamily/Winged helix DNA-binding domain"/>
    <property type="match status" value="1"/>
</dbReference>
<accession>A0A7G9GRQ0</accession>
<evidence type="ECO:0000256" key="1">
    <source>
        <dbReference type="ARBA" id="ARBA00022737"/>
    </source>
</evidence>
<keyword evidence="4" id="KW-0804">Transcription</keyword>
<keyword evidence="1" id="KW-0677">Repeat</keyword>
<evidence type="ECO:0000259" key="5">
    <source>
        <dbReference type="PROSITE" id="PS51372"/>
    </source>
</evidence>
<dbReference type="InterPro" id="IPR050661">
    <property type="entry name" value="BglG_antiterminators"/>
</dbReference>
<dbReference type="InterPro" id="IPR036388">
    <property type="entry name" value="WH-like_DNA-bd_sf"/>
</dbReference>
<reference evidence="6 7" key="1">
    <citation type="submission" date="2020-08" db="EMBL/GenBank/DDBJ databases">
        <authorList>
            <person name="Liu C."/>
            <person name="Sun Q."/>
        </authorList>
    </citation>
    <scope>NUCLEOTIDE SEQUENCE [LARGE SCALE GENOMIC DNA]</scope>
    <source>
        <strain evidence="6 7">NSJ-61</strain>
    </source>
</reference>
<evidence type="ECO:0000313" key="7">
    <source>
        <dbReference type="Proteomes" id="UP000515856"/>
    </source>
</evidence>
<dbReference type="Pfam" id="PF05043">
    <property type="entry name" value="Mga"/>
    <property type="match status" value="1"/>
</dbReference>
<feature type="domain" description="PRD" evidence="5">
    <location>
        <begin position="277"/>
        <end position="386"/>
    </location>
</feature>
<dbReference type="PROSITE" id="PS51372">
    <property type="entry name" value="PRD_2"/>
    <property type="match status" value="1"/>
</dbReference>
<dbReference type="InterPro" id="IPR036634">
    <property type="entry name" value="PRD_sf"/>
</dbReference>
<sequence>MNLRQNTLLQIMLKEGSFQTIDSLAVLLNCSEKTLRNDIKDINTFLKDNNFETSIQTKQGSGVHLSLYKSEEAYLHFFLDTKILEIRPELERFYRGMIALLFSSQPFTMDSLAEELYSNRAQLKTDILRWESMLQTFHLTLEKKSHLMITGKEENIRLFVLYYFYQVAPTAMVQTIEPYFLEDHEEIFLIILHLYEQKLGQQFTNNAIHHFCIYLGIMIKRIRLHHSIQQTDKTIMIDNDIKKLMEDTFHIPFHQDELAFLDKVMESGAKQWNNAFIQNYTITNQTKHIADIFLKELQNTYHQPIDKTLYKPFCILLETALRRKEYDMRVLNYNSNQVKFDYLPVFLSVVKIFFDHKELHDLHLFETEYTRLAMLLIPYFKELNIANKLHVGLVVNCSIEQAYYGKYTIEKALPNIEIDQILTELDMEKMSNDEDFYISFNYLKTEKPYIQISGMLHSKDIEKIKSSISDFQNKNRKSLFSKKYEIKKISSITYDQLTQCLYDEMKKHSCFDMNLTQFCDQIHIIKLFQDDIAIIPFFHKDIKEDFLSIYDIEKDFYMEGVCIHHIHMLCIKERPYHELYDYVLYYKHHLKKDIIKP</sequence>
<evidence type="ECO:0000256" key="4">
    <source>
        <dbReference type="ARBA" id="ARBA00023163"/>
    </source>
</evidence>
<dbReference type="AlphaFoldDB" id="A0A7G9GRQ0"/>
<proteinExistence type="predicted"/>
<evidence type="ECO:0000256" key="3">
    <source>
        <dbReference type="ARBA" id="ARBA00023159"/>
    </source>
</evidence>
<dbReference type="Proteomes" id="UP000515856">
    <property type="component" value="Chromosome"/>
</dbReference>
<dbReference type="InterPro" id="IPR013199">
    <property type="entry name" value="HTH_Mga_DNA-bd_dom"/>
</dbReference>